<dbReference type="InParanoid" id="L0HBY1"/>
<dbReference type="STRING" id="593750.Metfor_1188"/>
<reference evidence="1 2" key="2">
    <citation type="journal article" date="2014" name="Genome Announc.">
        <title>Complete Genome Sequence of Methanoregula formicica SMSPT, a Mesophilic Hydrogenotrophic Methanogen Isolated from a Methanogenic Upflow Anaerobic Sludge Blanket Reactor.</title>
        <authorList>
            <person name="Yamamoto K."/>
            <person name="Tamaki H."/>
            <person name="Cadillo-Quiroz H."/>
            <person name="Imachi H."/>
            <person name="Kyrpides N."/>
            <person name="Woyke T."/>
            <person name="Goodwin L."/>
            <person name="Zinder S.H."/>
            <person name="Kamagata Y."/>
            <person name="Liu W.T."/>
        </authorList>
    </citation>
    <scope>NUCLEOTIDE SEQUENCE [LARGE SCALE GENOMIC DNA]</scope>
    <source>
        <strain evidence="2">DSM 22288 / NBRC 105244 / SMSP</strain>
    </source>
</reference>
<dbReference type="Gene3D" id="3.40.30.10">
    <property type="entry name" value="Glutaredoxin"/>
    <property type="match status" value="1"/>
</dbReference>
<dbReference type="EMBL" id="CP003167">
    <property type="protein sequence ID" value="AGB02232.1"/>
    <property type="molecule type" value="Genomic_DNA"/>
</dbReference>
<name>L0HBY1_METFS</name>
<protein>
    <submittedName>
        <fullName evidence="1">Glutaredoxin-like protein</fullName>
    </submittedName>
</protein>
<dbReference type="KEGG" id="mfo:Metfor_1188"/>
<evidence type="ECO:0000313" key="1">
    <source>
        <dbReference type="EMBL" id="AGB02232.1"/>
    </source>
</evidence>
<dbReference type="RefSeq" id="WP_015285195.1">
    <property type="nucleotide sequence ID" value="NC_019943.1"/>
</dbReference>
<dbReference type="eggNOG" id="arCOG02607">
    <property type="taxonomic scope" value="Archaea"/>
</dbReference>
<proteinExistence type="predicted"/>
<dbReference type="Proteomes" id="UP000010824">
    <property type="component" value="Chromosome"/>
</dbReference>
<dbReference type="OrthoDB" id="197796at2157"/>
<reference evidence="2" key="1">
    <citation type="submission" date="2011-12" db="EMBL/GenBank/DDBJ databases">
        <title>Complete sequence of Methanoregula formicicum SMSP.</title>
        <authorList>
            <person name="Lucas S."/>
            <person name="Han J."/>
            <person name="Lapidus A."/>
            <person name="Cheng J.-F."/>
            <person name="Goodwin L."/>
            <person name="Pitluck S."/>
            <person name="Peters L."/>
            <person name="Ovchinnikova G."/>
            <person name="Teshima H."/>
            <person name="Detter J.C."/>
            <person name="Han C."/>
            <person name="Tapia R."/>
            <person name="Land M."/>
            <person name="Hauser L."/>
            <person name="Kyrpides N."/>
            <person name="Ivanova N."/>
            <person name="Pagani I."/>
            <person name="Imachi H."/>
            <person name="Tamaki H."/>
            <person name="Sekiguchi Y."/>
            <person name="Kamagata Y."/>
            <person name="Cadillo-Quiroz H."/>
            <person name="Zinder S."/>
            <person name="Liu W.-T."/>
            <person name="Woyke T."/>
        </authorList>
    </citation>
    <scope>NUCLEOTIDE SEQUENCE [LARGE SCALE GENOMIC DNA]</scope>
    <source>
        <strain evidence="2">DSM 22288 / NBRC 105244 / SMSP</strain>
    </source>
</reference>
<dbReference type="AlphaFoldDB" id="L0HBY1"/>
<dbReference type="GeneID" id="14310501"/>
<dbReference type="HOGENOM" id="CLU_188843_0_0_2"/>
<dbReference type="InterPro" id="IPR036249">
    <property type="entry name" value="Thioredoxin-like_sf"/>
</dbReference>
<organism evidence="1 2">
    <name type="scientific">Methanoregula formicica (strain DSM 22288 / NBRC 105244 / SMSP)</name>
    <dbReference type="NCBI Taxonomy" id="593750"/>
    <lineage>
        <taxon>Archaea</taxon>
        <taxon>Methanobacteriati</taxon>
        <taxon>Methanobacteriota</taxon>
        <taxon>Stenosarchaea group</taxon>
        <taxon>Methanomicrobia</taxon>
        <taxon>Methanomicrobiales</taxon>
        <taxon>Methanoregulaceae</taxon>
        <taxon>Methanoregula</taxon>
    </lineage>
</organism>
<keyword evidence="2" id="KW-1185">Reference proteome</keyword>
<dbReference type="SUPFAM" id="SSF52833">
    <property type="entry name" value="Thioredoxin-like"/>
    <property type="match status" value="1"/>
</dbReference>
<accession>L0HBY1</accession>
<gene>
    <name evidence="1" type="ordered locus">Metfor_1188</name>
</gene>
<sequence length="89" mass="9922">MTDSPQLIVYTLEHCPNCELLKTFLKTGGYTYVERDLSSAESLTELRVNGVFVNEAPVLQKSEDFFTSADLFPAGKLNNEHLIQLIAGE</sequence>
<evidence type="ECO:0000313" key="2">
    <source>
        <dbReference type="Proteomes" id="UP000010824"/>
    </source>
</evidence>